<evidence type="ECO:0008006" key="9">
    <source>
        <dbReference type="Google" id="ProtNLM"/>
    </source>
</evidence>
<evidence type="ECO:0000259" key="2">
    <source>
        <dbReference type="Pfam" id="PF14675"/>
    </source>
</evidence>
<reference evidence="7" key="1">
    <citation type="journal article" date="2021" name="Front. Plant Sci.">
        <title>Chromosome-Scale Genome Assembly for Chinese Sour Jujube and Insights Into Its Genome Evolution and Domestication Signature.</title>
        <authorList>
            <person name="Shen L.-Y."/>
            <person name="Luo H."/>
            <person name="Wang X.-L."/>
            <person name="Wang X.-M."/>
            <person name="Qiu X.-J."/>
            <person name="Liu H."/>
            <person name="Zhou S.-S."/>
            <person name="Jia K.-H."/>
            <person name="Nie S."/>
            <person name="Bao Y.-T."/>
            <person name="Zhang R.-G."/>
            <person name="Yun Q.-Z."/>
            <person name="Chai Y.-H."/>
            <person name="Lu J.-Y."/>
            <person name="Li Y."/>
            <person name="Zhao S.-W."/>
            <person name="Mao J.-F."/>
            <person name="Jia S.-G."/>
            <person name="Mao Y.-M."/>
        </authorList>
    </citation>
    <scope>NUCLEOTIDE SEQUENCE</scope>
    <source>
        <strain evidence="7">AT0</strain>
        <tissue evidence="7">Leaf</tissue>
    </source>
</reference>
<evidence type="ECO:0000259" key="6">
    <source>
        <dbReference type="Pfam" id="PF14680"/>
    </source>
</evidence>
<evidence type="ECO:0000313" key="8">
    <source>
        <dbReference type="Proteomes" id="UP000813462"/>
    </source>
</evidence>
<dbReference type="InterPro" id="IPR029310">
    <property type="entry name" value="FANCI_HD1"/>
</dbReference>
<dbReference type="SUPFAM" id="SSF48371">
    <property type="entry name" value="ARM repeat"/>
    <property type="match status" value="1"/>
</dbReference>
<dbReference type="InterPro" id="IPR029308">
    <property type="entry name" value="FANCI_S1"/>
</dbReference>
<feature type="region of interest" description="Disordered" evidence="1">
    <location>
        <begin position="1330"/>
        <end position="1408"/>
    </location>
</feature>
<feature type="domain" description="FANCI solenoid 1" evidence="2">
    <location>
        <begin position="113"/>
        <end position="277"/>
    </location>
</feature>
<feature type="domain" description="FANCI solenoid 4" evidence="4">
    <location>
        <begin position="1083"/>
        <end position="1320"/>
    </location>
</feature>
<feature type="domain" description="FANCI solenoid 2" evidence="3">
    <location>
        <begin position="375"/>
        <end position="530"/>
    </location>
</feature>
<dbReference type="GO" id="GO:0006281">
    <property type="term" value="P:DNA repair"/>
    <property type="evidence" value="ECO:0007669"/>
    <property type="project" value="InterPro"/>
</dbReference>
<protein>
    <recommendedName>
        <fullName evidence="9">Fanconi anemia group I protein</fullName>
    </recommendedName>
</protein>
<dbReference type="PANTHER" id="PTHR21818">
    <property type="entry name" value="BC025462 PROTEIN"/>
    <property type="match status" value="1"/>
</dbReference>
<feature type="compositionally biased region" description="Acidic residues" evidence="1">
    <location>
        <begin position="1345"/>
        <end position="1358"/>
    </location>
</feature>
<comment type="caution">
    <text evidence="7">The sequence shown here is derived from an EMBL/GenBank/DDBJ whole genome shotgun (WGS) entry which is preliminary data.</text>
</comment>
<proteinExistence type="predicted"/>
<sequence>MTTAAAEPPSITDDDIVRLAQTCAPLPSFLLSPNSHSLLLSFLASRCSSSSPSLAVSEYALSLLSLISTSPPTQSLSSLLSSLLLSYTNLFTSIRIPHDPNSLKTIHFFNTLLDHIPITDLPQIVDSIVSYLPQIVDSEDTQIVDLLPRCLNLIRGSEEVERGGDFVDSIFDRILDCNWSKGLLVKLVSIVRDLPFLDKVRGREFVEKVFVGMSRVDLQDLPSLVYQLLVLASKGFSKREVVEGIVVFFGSKLGLKTSSIVRQVEGTVLLHVNFAVKQDPSLGQEVVGLVRSDLRLFNHFTVAILLSVSRIRRFGDSSIGVLKTTMLNTYRDYKFAEDCKWLTDELKEEYMQNVKVVEKAMLRAVNESNNGREHIVPSVVQFAFVLLELVEGANCKELCNSNGLLGIEDLGIQMLKTLFEVHEMARNEIIEQCKFRILSLKPEQSMAIIRLLGNLVESYPYLMLEHVSRLKELLDYFTYMHGKVASSIVTALSPLIKFSGDLQDYTILVMRKAMFKQDDTVRLAAANAIIDLILAEKQSRRDNPFSFQESSSQASCSQQAEVLGKVGKGLFQEMSGLLHRCLYQQVKMKEAVYHGLVKLVLMDRSSAGVVLDFLWPHFLRFFGEDVDVQLGISHCVKSESGKVYIDEPLDVLLSCISWILLLQPHGKTDRALDSSWACFGFSLSQDNEAGRSLSAEPFSSAFLKIRKFLRNQNLADIIFPSRDAGSTSVEVDKSKSCAQVLSGMIEVILNVVGDELERATDVAKLELEKELIDFVERHDSLEKDAGLLRQGAGTRKGNLRSTASDVHKKIDSGHSKVTQGRISFLSTSSLCQILQMTLKLYNTDGSSNTAASQNHNQLSLSKTSRCCSKIISFVLNVSFCHITLFPALGKENPFRALIYGEIKMLGIPLLRLIVLLKSGARSTAYQKKKEAKGKKEVEEQRELLHLALVCLKELIIINLGSPDLTVLLENVVSVSTLEDANNGECQRASRIDDQAIKSKELFIVKTLKPLFLELIELSYPDEVEIVCGMILMTGEKLPRELRSIHGAWALRICKDKEITDSKVTRSVVTLAISLSFPPDDLAICQDMAIEVLKVVGSETQEPLKVSDVYPLINQSTSTAINSCILHEIEIIMADMDWALKKLKMLYSVIQKSTHLSQNGESAHGLAFEETVYSRAEAVVKTLASFVLMSLKDSQAEHLIRLAARFYKHLAQMSKLRIAPKGYKQVLPTLKFQKLVEITCRQLTAPLYTFVSEMQKIQQESASKRGIVNKIKRENKCIPELIFQIEEYEKYLIQLSKASKVNLLRHAKRSTSRDFKIIDQNNAMMREEDVPNNEADHNNSAAVENETGEDSEDNNEENGLETNLSPESGSALAAAEDSGSDNEDGDDALPNAKRMKRGRIVQDSDDDEV</sequence>
<dbReference type="InterPro" id="IPR029312">
    <property type="entry name" value="FANCI_HD2"/>
</dbReference>
<dbReference type="InterPro" id="IPR029314">
    <property type="entry name" value="FANCI_S4"/>
</dbReference>
<dbReference type="EMBL" id="JAEACU010000012">
    <property type="protein sequence ID" value="KAH7513385.1"/>
    <property type="molecule type" value="Genomic_DNA"/>
</dbReference>
<evidence type="ECO:0000259" key="3">
    <source>
        <dbReference type="Pfam" id="PF14676"/>
    </source>
</evidence>
<dbReference type="OrthoDB" id="195089at2759"/>
<dbReference type="InterPro" id="IPR016024">
    <property type="entry name" value="ARM-type_fold"/>
</dbReference>
<gene>
    <name evidence="7" type="ORF">FEM48_Zijuj12G0194400</name>
</gene>
<feature type="compositionally biased region" description="Acidic residues" evidence="1">
    <location>
        <begin position="1377"/>
        <end position="1386"/>
    </location>
</feature>
<dbReference type="Pfam" id="PF14679">
    <property type="entry name" value="FANCI_HD1"/>
    <property type="match status" value="1"/>
</dbReference>
<evidence type="ECO:0000259" key="5">
    <source>
        <dbReference type="Pfam" id="PF14679"/>
    </source>
</evidence>
<accession>A0A978UF42</accession>
<dbReference type="Pfam" id="PF14676">
    <property type="entry name" value="FANCI_S2"/>
    <property type="match status" value="1"/>
</dbReference>
<evidence type="ECO:0000259" key="4">
    <source>
        <dbReference type="Pfam" id="PF14678"/>
    </source>
</evidence>
<dbReference type="PANTHER" id="PTHR21818:SF0">
    <property type="entry name" value="FANCONI ANEMIA GROUP I PROTEIN"/>
    <property type="match status" value="1"/>
</dbReference>
<evidence type="ECO:0000313" key="7">
    <source>
        <dbReference type="EMBL" id="KAH7513385.1"/>
    </source>
</evidence>
<feature type="domain" description="FANCI helical" evidence="6">
    <location>
        <begin position="548"/>
        <end position="784"/>
    </location>
</feature>
<feature type="domain" description="FANCI helical" evidence="5">
    <location>
        <begin position="281"/>
        <end position="362"/>
    </location>
</feature>
<dbReference type="Pfam" id="PF14675">
    <property type="entry name" value="FANCI_S1"/>
    <property type="match status" value="1"/>
</dbReference>
<organism evidence="7 8">
    <name type="scientific">Ziziphus jujuba var. spinosa</name>
    <dbReference type="NCBI Taxonomy" id="714518"/>
    <lineage>
        <taxon>Eukaryota</taxon>
        <taxon>Viridiplantae</taxon>
        <taxon>Streptophyta</taxon>
        <taxon>Embryophyta</taxon>
        <taxon>Tracheophyta</taxon>
        <taxon>Spermatophyta</taxon>
        <taxon>Magnoliopsida</taxon>
        <taxon>eudicotyledons</taxon>
        <taxon>Gunneridae</taxon>
        <taxon>Pentapetalae</taxon>
        <taxon>rosids</taxon>
        <taxon>fabids</taxon>
        <taxon>Rosales</taxon>
        <taxon>Rhamnaceae</taxon>
        <taxon>Paliureae</taxon>
        <taxon>Ziziphus</taxon>
    </lineage>
</organism>
<dbReference type="GO" id="GO:0070182">
    <property type="term" value="F:DNA polymerase binding"/>
    <property type="evidence" value="ECO:0007669"/>
    <property type="project" value="TreeGrafter"/>
</dbReference>
<dbReference type="Proteomes" id="UP000813462">
    <property type="component" value="Unassembled WGS sequence"/>
</dbReference>
<dbReference type="Pfam" id="PF14680">
    <property type="entry name" value="FANCI_HD2"/>
    <property type="match status" value="1"/>
</dbReference>
<dbReference type="InterPro" id="IPR026171">
    <property type="entry name" value="FANCI"/>
</dbReference>
<name>A0A978UF42_ZIZJJ</name>
<dbReference type="InterPro" id="IPR029315">
    <property type="entry name" value="FANCI_S2"/>
</dbReference>
<evidence type="ECO:0000256" key="1">
    <source>
        <dbReference type="SAM" id="MobiDB-lite"/>
    </source>
</evidence>
<dbReference type="Pfam" id="PF14678">
    <property type="entry name" value="FANCI_S4"/>
    <property type="match status" value="1"/>
</dbReference>